<protein>
    <recommendedName>
        <fullName evidence="1">DUF6571 domain-containing protein</fullName>
    </recommendedName>
</protein>
<organism evidence="2 3">
    <name type="scientific">Streptomyces pacificus</name>
    <dbReference type="NCBI Taxonomy" id="2705029"/>
    <lineage>
        <taxon>Bacteria</taxon>
        <taxon>Bacillati</taxon>
        <taxon>Actinomycetota</taxon>
        <taxon>Actinomycetes</taxon>
        <taxon>Kitasatosporales</taxon>
        <taxon>Streptomycetaceae</taxon>
        <taxon>Streptomyces</taxon>
    </lineage>
</organism>
<dbReference type="EMBL" id="BLLG01000012">
    <property type="protein sequence ID" value="GFH37854.1"/>
    <property type="molecule type" value="Genomic_DNA"/>
</dbReference>
<evidence type="ECO:0000313" key="2">
    <source>
        <dbReference type="EMBL" id="GFH37854.1"/>
    </source>
</evidence>
<evidence type="ECO:0000313" key="3">
    <source>
        <dbReference type="Proteomes" id="UP000484988"/>
    </source>
</evidence>
<sequence>MPTYHEVMTTDLSKLTTAATKWDDMAGEFRKLETQYARDVHGISLGQNWQGLSADAANVRFTVTLNEYEAAQKEAKAIASLLRDAHTQFVDLRSKVQSVRDDAVKAGMAVSAQGRVSFDTSRLSDSERSAYVHDPSYQESVRAAVGSWNAAIARAVKAVADADDGVRIALEAVVVDSNPLDGTLDGFNAGAKSDVELYEADRAEDIAIRINGGEKVSAADLAQLQRSFRDNSSRPEFTQTFLNGMGAENTLKLTNRLNDLAYHDDKKQRQTYLGLEKGLAKSLANAMQDPKSQFYTDFREQLKQAGTEKFDLKEAGARSNVISRGHGQQVRGYQSLVTLMQQGDGYSASFLHDLANDIRTAEDKKGYGDPGVWDLQGDFSGKDGGWFANDPLDGVLSIMARDPDAATSYLDPGPDGKNDNLQYLLEERDWNLVDTPEWHGNIETHSDRESEERDVRTGLGLILESSTTGHPPLGPNQDPWPVTPHSEGQARIMHDVISGLGPDQKVHENMREPLSRALASYTEDTHQILGGMGSSQYVTAATGDGFFRDGDKVHMAASQKDLAQFMRGLSDDPEAYATLHKAESRYISLEMEKIPKGADGFTQSNPLSNAGATLGAYSAIREDVINDERMSAYSAADWKSKMAYHVVGGAVTPLYFTTAGGVSIAFGDSIQRGVDTWAWVMGNNLKAEADTTANAGIADHYLGANNQMNLIVDSWADGRQDIDADEKAGLKSAILNGHDRGTNTTQKYLTDTTN</sequence>
<reference evidence="2 3" key="1">
    <citation type="submission" date="2020-02" db="EMBL/GenBank/DDBJ databases">
        <title>Whole Genome Shotgun Sequence of Streptomyces sp. strain CWH03.</title>
        <authorList>
            <person name="Dohra H."/>
            <person name="Kodani S."/>
            <person name="Yamamura H."/>
        </authorList>
    </citation>
    <scope>NUCLEOTIDE SEQUENCE [LARGE SCALE GENOMIC DNA]</scope>
    <source>
        <strain evidence="2 3">CWH03</strain>
    </source>
</reference>
<gene>
    <name evidence="2" type="ORF">SCWH03_40940</name>
</gene>
<dbReference type="RefSeq" id="WP_173265568.1">
    <property type="nucleotide sequence ID" value="NZ_BLLG01000012.1"/>
</dbReference>
<comment type="caution">
    <text evidence="2">The sequence shown here is derived from an EMBL/GenBank/DDBJ whole genome shotgun (WGS) entry which is preliminary data.</text>
</comment>
<keyword evidence="3" id="KW-1185">Reference proteome</keyword>
<dbReference type="InterPro" id="IPR036689">
    <property type="entry name" value="ESAT-6-like_sf"/>
</dbReference>
<dbReference type="SUPFAM" id="SSF140453">
    <property type="entry name" value="EsxAB dimer-like"/>
    <property type="match status" value="1"/>
</dbReference>
<dbReference type="Proteomes" id="UP000484988">
    <property type="component" value="Unassembled WGS sequence"/>
</dbReference>
<name>A0A6A0B0S2_9ACTN</name>
<dbReference type="Pfam" id="PF20211">
    <property type="entry name" value="DUF6571"/>
    <property type="match status" value="1"/>
</dbReference>
<dbReference type="InterPro" id="IPR046701">
    <property type="entry name" value="DUF6571"/>
</dbReference>
<proteinExistence type="predicted"/>
<accession>A0A6A0B0S2</accession>
<feature type="domain" description="DUF6571" evidence="1">
    <location>
        <begin position="377"/>
        <end position="619"/>
    </location>
</feature>
<evidence type="ECO:0000259" key="1">
    <source>
        <dbReference type="Pfam" id="PF20211"/>
    </source>
</evidence>
<dbReference type="AlphaFoldDB" id="A0A6A0B0S2"/>